<evidence type="ECO:0000313" key="5">
    <source>
        <dbReference type="EMBL" id="ELR24975.1"/>
    </source>
</evidence>
<feature type="compositionally biased region" description="Polar residues" evidence="3">
    <location>
        <begin position="384"/>
        <end position="396"/>
    </location>
</feature>
<accession>L8HIE3</accession>
<feature type="compositionally biased region" description="Low complexity" evidence="3">
    <location>
        <begin position="55"/>
        <end position="83"/>
    </location>
</feature>
<feature type="compositionally biased region" description="Low complexity" evidence="3">
    <location>
        <begin position="91"/>
        <end position="104"/>
    </location>
</feature>
<feature type="compositionally biased region" description="Basic and acidic residues" evidence="3">
    <location>
        <begin position="526"/>
        <end position="536"/>
    </location>
</feature>
<keyword evidence="6" id="KW-1185">Reference proteome</keyword>
<evidence type="ECO:0000259" key="4">
    <source>
        <dbReference type="Pfam" id="PF23598"/>
    </source>
</evidence>
<proteinExistence type="predicted"/>
<dbReference type="SMART" id="SM00364">
    <property type="entry name" value="LRR_BAC"/>
    <property type="match status" value="3"/>
</dbReference>
<feature type="compositionally biased region" description="Basic and acidic residues" evidence="3">
    <location>
        <begin position="734"/>
        <end position="753"/>
    </location>
</feature>
<dbReference type="InterPro" id="IPR001611">
    <property type="entry name" value="Leu-rich_rpt"/>
</dbReference>
<feature type="domain" description="Disease resistance R13L4/SHOC-2-like LRR" evidence="4">
    <location>
        <begin position="838"/>
        <end position="917"/>
    </location>
</feature>
<name>L8HIE3_ACACF</name>
<dbReference type="InterPro" id="IPR032675">
    <property type="entry name" value="LRR_dom_sf"/>
</dbReference>
<dbReference type="SUPFAM" id="SSF52058">
    <property type="entry name" value="L domain-like"/>
    <property type="match status" value="1"/>
</dbReference>
<dbReference type="GO" id="GO:0005737">
    <property type="term" value="C:cytoplasm"/>
    <property type="evidence" value="ECO:0007669"/>
    <property type="project" value="TreeGrafter"/>
</dbReference>
<dbReference type="InterPro" id="IPR003591">
    <property type="entry name" value="Leu-rich_rpt_typical-subtyp"/>
</dbReference>
<dbReference type="OMA" id="RIETAWI"/>
<feature type="compositionally biased region" description="Low complexity" evidence="3">
    <location>
        <begin position="403"/>
        <end position="442"/>
    </location>
</feature>
<dbReference type="PROSITE" id="PS51450">
    <property type="entry name" value="LRR"/>
    <property type="match status" value="2"/>
</dbReference>
<dbReference type="EMBL" id="KB007808">
    <property type="protein sequence ID" value="ELR24975.1"/>
    <property type="molecule type" value="Genomic_DNA"/>
</dbReference>
<dbReference type="InterPro" id="IPR055414">
    <property type="entry name" value="LRR_R13L4/SHOC2-like"/>
</dbReference>
<dbReference type="Proteomes" id="UP000011083">
    <property type="component" value="Unassembled WGS sequence"/>
</dbReference>
<dbReference type="AlphaFoldDB" id="L8HIE3"/>
<dbReference type="VEuPathDB" id="AmoebaDB:ACA1_301870"/>
<dbReference type="Pfam" id="PF23598">
    <property type="entry name" value="LRR_14"/>
    <property type="match status" value="1"/>
</dbReference>
<feature type="compositionally biased region" description="Low complexity" evidence="3">
    <location>
        <begin position="348"/>
        <end position="377"/>
    </location>
</feature>
<gene>
    <name evidence="5" type="ORF">ACA1_301870</name>
</gene>
<dbReference type="SMART" id="SM00369">
    <property type="entry name" value="LRR_TYP"/>
    <property type="match status" value="4"/>
</dbReference>
<evidence type="ECO:0000256" key="3">
    <source>
        <dbReference type="SAM" id="MobiDB-lite"/>
    </source>
</evidence>
<dbReference type="KEGG" id="acan:ACA1_301870"/>
<dbReference type="STRING" id="1257118.L8HIE3"/>
<dbReference type="GeneID" id="14926013"/>
<dbReference type="Gene3D" id="3.80.10.10">
    <property type="entry name" value="Ribonuclease Inhibitor"/>
    <property type="match status" value="1"/>
</dbReference>
<feature type="compositionally biased region" description="Polar residues" evidence="3">
    <location>
        <begin position="477"/>
        <end position="486"/>
    </location>
</feature>
<evidence type="ECO:0000256" key="1">
    <source>
        <dbReference type="ARBA" id="ARBA00022614"/>
    </source>
</evidence>
<feature type="compositionally biased region" description="Low complexity" evidence="3">
    <location>
        <begin position="487"/>
        <end position="523"/>
    </location>
</feature>
<protein>
    <submittedName>
        <fullName evidence="5">Leucine rich repeat domain containing protein</fullName>
    </submittedName>
</protein>
<dbReference type="PANTHER" id="PTHR48051">
    <property type="match status" value="1"/>
</dbReference>
<feature type="compositionally biased region" description="Basic and acidic residues" evidence="3">
    <location>
        <begin position="13"/>
        <end position="35"/>
    </location>
</feature>
<dbReference type="InterPro" id="IPR050216">
    <property type="entry name" value="LRR_domain-containing"/>
</dbReference>
<feature type="compositionally biased region" description="Polar residues" evidence="3">
    <location>
        <begin position="105"/>
        <end position="122"/>
    </location>
</feature>
<organism evidence="5 6">
    <name type="scientific">Acanthamoeba castellanii (strain ATCC 30010 / Neff)</name>
    <dbReference type="NCBI Taxonomy" id="1257118"/>
    <lineage>
        <taxon>Eukaryota</taxon>
        <taxon>Amoebozoa</taxon>
        <taxon>Discosea</taxon>
        <taxon>Longamoebia</taxon>
        <taxon>Centramoebida</taxon>
        <taxon>Acanthamoebidae</taxon>
        <taxon>Acanthamoeba</taxon>
    </lineage>
</organism>
<feature type="compositionally biased region" description="Pro residues" evidence="3">
    <location>
        <begin position="275"/>
        <end position="284"/>
    </location>
</feature>
<feature type="region of interest" description="Disordered" evidence="3">
    <location>
        <begin position="727"/>
        <end position="753"/>
    </location>
</feature>
<feature type="region of interest" description="Disordered" evidence="3">
    <location>
        <begin position="1"/>
        <end position="159"/>
    </location>
</feature>
<dbReference type="RefSeq" id="XP_004356994.1">
    <property type="nucleotide sequence ID" value="XM_004356939.1"/>
</dbReference>
<feature type="region of interest" description="Disordered" evidence="3">
    <location>
        <begin position="253"/>
        <end position="537"/>
    </location>
</feature>
<feature type="compositionally biased region" description="Low complexity" evidence="3">
    <location>
        <begin position="285"/>
        <end position="337"/>
    </location>
</feature>
<dbReference type="OrthoDB" id="676979at2759"/>
<feature type="region of interest" description="Disordered" evidence="3">
    <location>
        <begin position="617"/>
        <end position="650"/>
    </location>
</feature>
<sequence length="1075" mass="114400">MERSALDPAARTSRAEEERRQLVDDARRRAADKQRLMRRTVRPTPTLGTPPSIPAPSTATSPLPSPTSSSLSSSLPPSHTPAAYAPPLPLPLSSSSPSSSSSSSVETVETAPSTGSVTSQGEENGGDLVPGTGERDGAEQPTPWPPIPVASSTQPEPSFEYCTAAAHELLPADLGALPVPPTPTQLLPELVVELDEVGAERVEQTARVAGDGAAVAIGVDAGDDDALRFAEQQQQQQQQEEGEAEFAVEVEVEDEAVSGGSGWAVPMDDLSLAALPPPPLPPSSPVADDSVSLPSLPSLSSPSSPKPSSSATALPLASLGSPPGQASSLASPSPLSLLERDASPPQSPLSRSTSTSPTPLLRPTSPSSSSPPASFTPVRFPASQAVSIPGSSSPSTARGHRMSASSVSPSLPSPSSLSPADSPRGGWTASPGASPTSSPVSGKRSAALGSFRSASTSRLPTTGGEGQLKPLPPPEARSTTLTTAQPSKSSSPALTSSVSASSSSSLAGQAAIGALGSSASHGATPETKRRWARESEAANSLEQVASRYRAMASDSLRSQLSLLPAVNDRRHDREKMNDMKRQLDQLEERYKDQQPPAQEGGRKSVLGSIIASRKFAPAPNKEVRQQVAEAPVTPESVRREGGGLVGPQGALLPRESVKRMLALLRAHRTKLVQGKDLVTWELYLEYYLKGEGQSNHAAHATTSWAAQFGSSSDSRLSTSISPSARASFIAKTKKQAEEKEKARERARNRERRQEQKFLQQWNDQAFKLAPSTSAAEVAQHLEQIYSLPAKRLSLMANALRNEGVWHGFSASTPSLANLQFTCQTLVLSLNELTQVPVEVCRLVNLRHLYVSFNRLTSLPTEIGCLKHLTVLEARGNDIAAVPWSLYELTSLRKLDLSQNRISRLHSSLGNLAQLNSLNLAYNQLAALPYEIGALDDLKELNLRENQLSWLPESIGFLFSLAKLDIEQNKPSPHMTTYLQILAVAAPRAAPADPAFVSTAPPAPQALVKHFWEMLASHWSPSRSKVYVLGDGAISLNYVWSRKDVPDSEPAQRLVQARIETAWIQERPQPAEGHLH</sequence>
<dbReference type="PANTHER" id="PTHR48051:SF46">
    <property type="entry name" value="LEUCINE RICH REPEAT-CONTAINING DOMAIN PROTEIN"/>
    <property type="match status" value="1"/>
</dbReference>
<evidence type="ECO:0000256" key="2">
    <source>
        <dbReference type="ARBA" id="ARBA00022737"/>
    </source>
</evidence>
<reference evidence="5 6" key="1">
    <citation type="journal article" date="2013" name="Genome Biol.">
        <title>Genome of Acanthamoeba castellanii highlights extensive lateral gene transfer and early evolution of tyrosine kinase signaling.</title>
        <authorList>
            <person name="Clarke M."/>
            <person name="Lohan A.J."/>
            <person name="Liu B."/>
            <person name="Lagkouvardos I."/>
            <person name="Roy S."/>
            <person name="Zafar N."/>
            <person name="Bertelli C."/>
            <person name="Schilde C."/>
            <person name="Kianianmomeni A."/>
            <person name="Burglin T.R."/>
            <person name="Frech C."/>
            <person name="Turcotte B."/>
            <person name="Kopec K.O."/>
            <person name="Synnott J.M."/>
            <person name="Choo C."/>
            <person name="Paponov I."/>
            <person name="Finkler A."/>
            <person name="Soon Heng Tan C."/>
            <person name="Hutchins A.P."/>
            <person name="Weinmeier T."/>
            <person name="Rattei T."/>
            <person name="Chu J.S."/>
            <person name="Gimenez G."/>
            <person name="Irimia M."/>
            <person name="Rigden D.J."/>
            <person name="Fitzpatrick D.A."/>
            <person name="Lorenzo-Morales J."/>
            <person name="Bateman A."/>
            <person name="Chiu C.H."/>
            <person name="Tang P."/>
            <person name="Hegemann P."/>
            <person name="Fromm H."/>
            <person name="Raoult D."/>
            <person name="Greub G."/>
            <person name="Miranda-Saavedra D."/>
            <person name="Chen N."/>
            <person name="Nash P."/>
            <person name="Ginger M.L."/>
            <person name="Horn M."/>
            <person name="Schaap P."/>
            <person name="Caler L."/>
            <person name="Loftus B."/>
        </authorList>
    </citation>
    <scope>NUCLEOTIDE SEQUENCE [LARGE SCALE GENOMIC DNA]</scope>
    <source>
        <strain evidence="5 6">Neff</strain>
    </source>
</reference>
<keyword evidence="2" id="KW-0677">Repeat</keyword>
<keyword evidence="1" id="KW-0433">Leucine-rich repeat</keyword>
<evidence type="ECO:0000313" key="6">
    <source>
        <dbReference type="Proteomes" id="UP000011083"/>
    </source>
</evidence>